<dbReference type="AlphaFoldDB" id="A0A6C0GEW2"/>
<keyword evidence="3" id="KW-1185">Reference proteome</keyword>
<dbReference type="KEGG" id="rhoz:GXP67_05780"/>
<dbReference type="RefSeq" id="WP_162442278.1">
    <property type="nucleotide sequence ID" value="NZ_CP048222.1"/>
</dbReference>
<protein>
    <recommendedName>
        <fullName evidence="1">Transposase IS204/IS1001/IS1096/IS1165 DDE domain-containing protein</fullName>
    </recommendedName>
</protein>
<sequence length="312" mass="35664">MNIDCLLPLTPGLVLNGITYPEKQEKKKSVAQVKKDTGSQSGLGLRSVVVQKEEPVSRSDIRHKRVKELLSEGWSMRKIARHLQMSRRTVNRYSLLEKVPKKRYSQGSTHRLLTNEQLVYLAKRWVAGNTTAYRLWKELKKEGYKGAVGSVYGAVAHFPAIPKAPIDQEIIRKAIPPISARSAMWLMMKHKEKLSERKQKLLAFLLIHHGHAKMAYPMAQSFIDMVKNKQVEELDTWIARAKESGIAQLKQFASGLQRDYQAVHAALSMEWSNGQVEGQINRLKLIKRQGYGRAKLELLKKRVFYRPTKQAA</sequence>
<evidence type="ECO:0000313" key="3">
    <source>
        <dbReference type="Proteomes" id="UP000480178"/>
    </source>
</evidence>
<proteinExistence type="predicted"/>
<organism evidence="2 3">
    <name type="scientific">Rhodocytophaga rosea</name>
    <dbReference type="NCBI Taxonomy" id="2704465"/>
    <lineage>
        <taxon>Bacteria</taxon>
        <taxon>Pseudomonadati</taxon>
        <taxon>Bacteroidota</taxon>
        <taxon>Cytophagia</taxon>
        <taxon>Cytophagales</taxon>
        <taxon>Rhodocytophagaceae</taxon>
        <taxon>Rhodocytophaga</taxon>
    </lineage>
</organism>
<dbReference type="PANTHER" id="PTHR33498:SF1">
    <property type="entry name" value="TRANSPOSASE FOR INSERTION SEQUENCE ELEMENT IS1557"/>
    <property type="match status" value="1"/>
</dbReference>
<dbReference type="Pfam" id="PF01610">
    <property type="entry name" value="DDE_Tnp_ISL3"/>
    <property type="match status" value="1"/>
</dbReference>
<dbReference type="InterPro" id="IPR047951">
    <property type="entry name" value="Transpos_ISL3"/>
</dbReference>
<dbReference type="Proteomes" id="UP000480178">
    <property type="component" value="Chromosome"/>
</dbReference>
<reference evidence="2 3" key="1">
    <citation type="submission" date="2020-01" db="EMBL/GenBank/DDBJ databases">
        <authorList>
            <person name="Kim M.K."/>
        </authorList>
    </citation>
    <scope>NUCLEOTIDE SEQUENCE [LARGE SCALE GENOMIC DNA]</scope>
    <source>
        <strain evidence="2 3">172606-1</strain>
    </source>
</reference>
<gene>
    <name evidence="2" type="ORF">GXP67_05780</name>
</gene>
<evidence type="ECO:0000313" key="2">
    <source>
        <dbReference type="EMBL" id="QHT66210.1"/>
    </source>
</evidence>
<dbReference type="PANTHER" id="PTHR33498">
    <property type="entry name" value="TRANSPOSASE FOR INSERTION SEQUENCE ELEMENT IS1557"/>
    <property type="match status" value="1"/>
</dbReference>
<name>A0A6C0GEW2_9BACT</name>
<dbReference type="EMBL" id="CP048222">
    <property type="protein sequence ID" value="QHT66210.1"/>
    <property type="molecule type" value="Genomic_DNA"/>
</dbReference>
<dbReference type="InterPro" id="IPR002560">
    <property type="entry name" value="Transposase_DDE"/>
</dbReference>
<dbReference type="Gene3D" id="1.10.10.60">
    <property type="entry name" value="Homeodomain-like"/>
    <property type="match status" value="1"/>
</dbReference>
<dbReference type="InterPro" id="IPR009057">
    <property type="entry name" value="Homeodomain-like_sf"/>
</dbReference>
<feature type="domain" description="Transposase IS204/IS1001/IS1096/IS1165 DDE" evidence="1">
    <location>
        <begin position="182"/>
        <end position="302"/>
    </location>
</feature>
<accession>A0A6C0GEW2</accession>
<dbReference type="SUPFAM" id="SSF46689">
    <property type="entry name" value="Homeodomain-like"/>
    <property type="match status" value="1"/>
</dbReference>
<evidence type="ECO:0000259" key="1">
    <source>
        <dbReference type="Pfam" id="PF01610"/>
    </source>
</evidence>